<feature type="compositionally biased region" description="Polar residues" evidence="1">
    <location>
        <begin position="1"/>
        <end position="15"/>
    </location>
</feature>
<dbReference type="AlphaFoldDB" id="A0A375JCY1"/>
<organism evidence="2 3">
    <name type="scientific">Cupriavidus taiwanensis</name>
    <dbReference type="NCBI Taxonomy" id="164546"/>
    <lineage>
        <taxon>Bacteria</taxon>
        <taxon>Pseudomonadati</taxon>
        <taxon>Pseudomonadota</taxon>
        <taxon>Betaproteobacteria</taxon>
        <taxon>Burkholderiales</taxon>
        <taxon>Burkholderiaceae</taxon>
        <taxon>Cupriavidus</taxon>
    </lineage>
</organism>
<dbReference type="Proteomes" id="UP000256805">
    <property type="component" value="Unassembled WGS sequence"/>
</dbReference>
<dbReference type="EMBL" id="OVTA01000118">
    <property type="protein sequence ID" value="SPS02967.1"/>
    <property type="molecule type" value="Genomic_DNA"/>
</dbReference>
<reference evidence="2 3" key="1">
    <citation type="submission" date="2018-01" db="EMBL/GenBank/DDBJ databases">
        <authorList>
            <person name="Gaut B.S."/>
            <person name="Morton B.R."/>
            <person name="Clegg M.T."/>
            <person name="Duvall M.R."/>
        </authorList>
    </citation>
    <scope>NUCLEOTIDE SEQUENCE [LARGE SCALE GENOMIC DNA]</scope>
    <source>
        <strain evidence="2">Cupriavidus taiwanensis cmp 52</strain>
    </source>
</reference>
<feature type="region of interest" description="Disordered" evidence="1">
    <location>
        <begin position="1"/>
        <end position="25"/>
    </location>
</feature>
<evidence type="ECO:0000313" key="3">
    <source>
        <dbReference type="Proteomes" id="UP000256805"/>
    </source>
</evidence>
<protein>
    <submittedName>
        <fullName evidence="2">Uncharacterized protein</fullName>
    </submittedName>
</protein>
<proteinExistence type="predicted"/>
<accession>A0A375JCY1</accession>
<evidence type="ECO:0000256" key="1">
    <source>
        <dbReference type="SAM" id="MobiDB-lite"/>
    </source>
</evidence>
<sequence length="191" mass="20533">MGKNSQFVNRHTVSDPTIAKHQRPVARSGALPADLAHLTGQGLSKAGFFKLMGLAKTRGKRLSDIVTAMDHRLGEAKGGRLYAYLAALAAGPTDFAVAAAQVRAARRQAEDATRLQHRIARFKSRFGGATLASRSGDALYRIDRDAAFVQTVSAVRSGTAPLQDLLPWMQAVERGDLVLATAAAEQRFTLH</sequence>
<gene>
    <name evidence="2" type="ORF">CBM2634_U510002</name>
</gene>
<name>A0A375JCY1_9BURK</name>
<evidence type="ECO:0000313" key="2">
    <source>
        <dbReference type="EMBL" id="SPS02967.1"/>
    </source>
</evidence>